<dbReference type="Gene3D" id="2.140.10.10">
    <property type="entry name" value="Quinoprotein alcohol dehydrogenase-like superfamily"/>
    <property type="match status" value="2"/>
</dbReference>
<feature type="domain" description="Cytochrome c" evidence="10">
    <location>
        <begin position="38"/>
        <end position="108"/>
    </location>
</feature>
<dbReference type="Proteomes" id="UP001500936">
    <property type="component" value="Unassembled WGS sequence"/>
</dbReference>
<gene>
    <name evidence="11" type="ORF">GCM10023187_10670</name>
</gene>
<evidence type="ECO:0000256" key="2">
    <source>
        <dbReference type="ARBA" id="ARBA00008156"/>
    </source>
</evidence>
<evidence type="ECO:0000256" key="7">
    <source>
        <dbReference type="ARBA" id="ARBA00023004"/>
    </source>
</evidence>
<protein>
    <submittedName>
        <fullName evidence="11">PQQ-binding-like beta-propeller repeat protein</fullName>
    </submittedName>
</protein>
<dbReference type="Gene3D" id="1.10.760.10">
    <property type="entry name" value="Cytochrome c-like domain"/>
    <property type="match status" value="1"/>
</dbReference>
<evidence type="ECO:0000256" key="6">
    <source>
        <dbReference type="ARBA" id="ARBA00023002"/>
    </source>
</evidence>
<evidence type="ECO:0000256" key="9">
    <source>
        <dbReference type="SAM" id="SignalP"/>
    </source>
</evidence>
<keyword evidence="3 8" id="KW-0349">Heme</keyword>
<feature type="chain" id="PRO_5046420899" evidence="9">
    <location>
        <begin position="24"/>
        <end position="615"/>
    </location>
</feature>
<dbReference type="EMBL" id="BAABHB010000002">
    <property type="protein sequence ID" value="GAA4399197.1"/>
    <property type="molecule type" value="Genomic_DNA"/>
</dbReference>
<reference evidence="12" key="1">
    <citation type="journal article" date="2019" name="Int. J. Syst. Evol. Microbiol.">
        <title>The Global Catalogue of Microorganisms (GCM) 10K type strain sequencing project: providing services to taxonomists for standard genome sequencing and annotation.</title>
        <authorList>
            <consortium name="The Broad Institute Genomics Platform"/>
            <consortium name="The Broad Institute Genome Sequencing Center for Infectious Disease"/>
            <person name="Wu L."/>
            <person name="Ma J."/>
        </authorList>
    </citation>
    <scope>NUCLEOTIDE SEQUENCE [LARGE SCALE GENOMIC DNA]</scope>
    <source>
        <strain evidence="12">JCM 17925</strain>
    </source>
</reference>
<dbReference type="PANTHER" id="PTHR32303">
    <property type="entry name" value="QUINOPROTEIN ALCOHOL DEHYDROGENASE (CYTOCHROME C)"/>
    <property type="match status" value="1"/>
</dbReference>
<organism evidence="11 12">
    <name type="scientific">Nibrella viscosa</name>
    <dbReference type="NCBI Taxonomy" id="1084524"/>
    <lineage>
        <taxon>Bacteria</taxon>
        <taxon>Pseudomonadati</taxon>
        <taxon>Bacteroidota</taxon>
        <taxon>Cytophagia</taxon>
        <taxon>Cytophagales</taxon>
        <taxon>Spirosomataceae</taxon>
        <taxon>Nibrella</taxon>
    </lineage>
</organism>
<comment type="cofactor">
    <cofactor evidence="1">
        <name>pyrroloquinoline quinone</name>
        <dbReference type="ChEBI" id="CHEBI:58442"/>
    </cofactor>
</comment>
<dbReference type="PANTHER" id="PTHR32303:SF10">
    <property type="entry name" value="OUTER MEMBRANE PROTEIN ASSEMBLY FACTOR BAMB"/>
    <property type="match status" value="1"/>
</dbReference>
<dbReference type="SUPFAM" id="SSF46626">
    <property type="entry name" value="Cytochrome c"/>
    <property type="match status" value="1"/>
</dbReference>
<sequence>MQRSYSRHLLCIAFFLLSHFAIGQQSPTALLTDKSAVAAKAMGEAVYAATCQWCHDAPGAAAPGLLVLSAMTPRSIFATLKTGKMQSQAATLSDEQRRAVAEWITKRPYQETRLPTDALVPFSLPKKVAVASGWGGNLEGTGFVRQAGITKDNAGSLKVKWVFAFPESSQIRSKPAVVSDWLIVGSQFGDVFAIQKETGKVGWQFVADAAIRGAIFVEQRGSALRAYFADQVTNVYALDVRTGSLLWKKRAGIQAQSANTGSVVVYDNVVIVPLTSREVSLSRDPKYPCCTSSGEVVALSATNGDIRWRHRVVPEEATEQGKKSNGQPFYGPSGAPVWSSPTIDARRGLVYIGTGENYTYPATATSDAIQALDIRTGKVVWSFQATHQDTWNLACPGGPNCPEKVGPDLDFGMAPILVRNTKGGDMLLAGQKSGVIHALNPDTGTLIWQTRVGKGGMYGGIHWGMATDGQYLYAANSDHPGFIDPRDPATKPRPGLFALDVATGKIVWHTPAPPCGEVKGCLVANSAAPTLVRDVVFAGGLDGHIRGYRADDGAIIWDFDTVREFTTLNGLPGKGGAIDGPGPVADGNRLYVNSGYAFFGAMPGNVLIAFEVDKR</sequence>
<evidence type="ECO:0000259" key="10">
    <source>
        <dbReference type="PROSITE" id="PS51007"/>
    </source>
</evidence>
<evidence type="ECO:0000256" key="8">
    <source>
        <dbReference type="PROSITE-ProRule" id="PRU00433"/>
    </source>
</evidence>
<comment type="caution">
    <text evidence="11">The sequence shown here is derived from an EMBL/GenBank/DDBJ whole genome shotgun (WGS) entry which is preliminary data.</text>
</comment>
<keyword evidence="4 8" id="KW-0479">Metal-binding</keyword>
<evidence type="ECO:0000256" key="1">
    <source>
        <dbReference type="ARBA" id="ARBA00001931"/>
    </source>
</evidence>
<evidence type="ECO:0000256" key="5">
    <source>
        <dbReference type="ARBA" id="ARBA00022729"/>
    </source>
</evidence>
<dbReference type="SMART" id="SM00564">
    <property type="entry name" value="PQQ"/>
    <property type="match status" value="7"/>
</dbReference>
<name>A0ABP8K239_9BACT</name>
<dbReference type="InterPro" id="IPR002372">
    <property type="entry name" value="PQQ_rpt_dom"/>
</dbReference>
<evidence type="ECO:0000313" key="12">
    <source>
        <dbReference type="Proteomes" id="UP001500936"/>
    </source>
</evidence>
<comment type="similarity">
    <text evidence="2">Belongs to the bacterial PQQ dehydrogenase family.</text>
</comment>
<dbReference type="PROSITE" id="PS51007">
    <property type="entry name" value="CYTC"/>
    <property type="match status" value="1"/>
</dbReference>
<feature type="signal peptide" evidence="9">
    <location>
        <begin position="1"/>
        <end position="23"/>
    </location>
</feature>
<dbReference type="InterPro" id="IPR011047">
    <property type="entry name" value="Quinoprotein_ADH-like_sf"/>
</dbReference>
<proteinExistence type="inferred from homology"/>
<dbReference type="InterPro" id="IPR036909">
    <property type="entry name" value="Cyt_c-like_dom_sf"/>
</dbReference>
<evidence type="ECO:0000313" key="11">
    <source>
        <dbReference type="EMBL" id="GAA4399197.1"/>
    </source>
</evidence>
<keyword evidence="5 9" id="KW-0732">Signal</keyword>
<keyword evidence="7 8" id="KW-0408">Iron</keyword>
<dbReference type="RefSeq" id="WP_345264701.1">
    <property type="nucleotide sequence ID" value="NZ_BAABHB010000002.1"/>
</dbReference>
<evidence type="ECO:0000256" key="3">
    <source>
        <dbReference type="ARBA" id="ARBA00022617"/>
    </source>
</evidence>
<dbReference type="Pfam" id="PF13442">
    <property type="entry name" value="Cytochrome_CBB3"/>
    <property type="match status" value="1"/>
</dbReference>
<accession>A0ABP8K239</accession>
<dbReference type="SUPFAM" id="SSF50998">
    <property type="entry name" value="Quinoprotein alcohol dehydrogenase-like"/>
    <property type="match status" value="1"/>
</dbReference>
<keyword evidence="12" id="KW-1185">Reference proteome</keyword>
<dbReference type="InterPro" id="IPR018391">
    <property type="entry name" value="PQQ_b-propeller_rpt"/>
</dbReference>
<keyword evidence="6" id="KW-0560">Oxidoreductase</keyword>
<dbReference type="Pfam" id="PF01011">
    <property type="entry name" value="PQQ"/>
    <property type="match status" value="1"/>
</dbReference>
<dbReference type="InterPro" id="IPR009056">
    <property type="entry name" value="Cyt_c-like_dom"/>
</dbReference>
<evidence type="ECO:0000256" key="4">
    <source>
        <dbReference type="ARBA" id="ARBA00022723"/>
    </source>
</evidence>